<evidence type="ECO:0000259" key="1">
    <source>
        <dbReference type="PROSITE" id="PS51819"/>
    </source>
</evidence>
<name>A0A9C7LBF5_9BACI</name>
<dbReference type="AlphaFoldDB" id="A0A9C7LBF5"/>
<comment type="caution">
    <text evidence="2">The sequence shown here is derived from an EMBL/GenBank/DDBJ whole genome shotgun (WGS) entry which is preliminary data.</text>
</comment>
<dbReference type="InterPro" id="IPR037523">
    <property type="entry name" value="VOC_core"/>
</dbReference>
<evidence type="ECO:0000313" key="3">
    <source>
        <dbReference type="Proteomes" id="UP000789845"/>
    </source>
</evidence>
<dbReference type="Pfam" id="PF00903">
    <property type="entry name" value="Glyoxalase"/>
    <property type="match status" value="1"/>
</dbReference>
<keyword evidence="3" id="KW-1185">Reference proteome</keyword>
<proteinExistence type="predicted"/>
<dbReference type="RefSeq" id="WP_230497629.1">
    <property type="nucleotide sequence ID" value="NZ_CAKJTG010000019.1"/>
</dbReference>
<dbReference type="InterPro" id="IPR004360">
    <property type="entry name" value="Glyas_Fos-R_dOase_dom"/>
</dbReference>
<dbReference type="EMBL" id="CAKJTG010000019">
    <property type="protein sequence ID" value="CAG9609392.1"/>
    <property type="molecule type" value="Genomic_DNA"/>
</dbReference>
<dbReference type="InterPro" id="IPR029068">
    <property type="entry name" value="Glyas_Bleomycin-R_OHBP_Dase"/>
</dbReference>
<dbReference type="Proteomes" id="UP000789845">
    <property type="component" value="Unassembled WGS sequence"/>
</dbReference>
<protein>
    <recommendedName>
        <fullName evidence="1">VOC domain-containing protein</fullName>
    </recommendedName>
</protein>
<reference evidence="2" key="1">
    <citation type="submission" date="2021-10" db="EMBL/GenBank/DDBJ databases">
        <authorList>
            <person name="Criscuolo A."/>
        </authorList>
    </citation>
    <scope>NUCLEOTIDE SEQUENCE</scope>
    <source>
        <strain evidence="2">CIP111885</strain>
    </source>
</reference>
<organism evidence="2 3">
    <name type="scientific">Pseudoneobacillus rhizosphaerae</name>
    <dbReference type="NCBI Taxonomy" id="2880968"/>
    <lineage>
        <taxon>Bacteria</taxon>
        <taxon>Bacillati</taxon>
        <taxon>Bacillota</taxon>
        <taxon>Bacilli</taxon>
        <taxon>Bacillales</taxon>
        <taxon>Bacillaceae</taxon>
        <taxon>Pseudoneobacillus</taxon>
    </lineage>
</organism>
<feature type="domain" description="VOC" evidence="1">
    <location>
        <begin position="2"/>
        <end position="112"/>
    </location>
</feature>
<dbReference type="CDD" id="cd06587">
    <property type="entry name" value="VOC"/>
    <property type="match status" value="1"/>
</dbReference>
<dbReference type="PROSITE" id="PS51819">
    <property type="entry name" value="VOC"/>
    <property type="match status" value="1"/>
</dbReference>
<dbReference type="Gene3D" id="3.10.180.10">
    <property type="entry name" value="2,3-Dihydroxybiphenyl 1,2-Dioxygenase, domain 1"/>
    <property type="match status" value="1"/>
</dbReference>
<evidence type="ECO:0000313" key="2">
    <source>
        <dbReference type="EMBL" id="CAG9609392.1"/>
    </source>
</evidence>
<sequence>MKIIHLKINVFRMIEMKKFYSEILEMEIIRENEHCFTIQAGKTQITFLQATDIPFYHFAFRAGLEFYEYMYNKLNKLDLLLPNEEGETSMYWGGKQLYFKDPDGNILEILERENPYSENLEGWYDVCEMGLPSGDVQELSGFLQMIPNENVSTSETFRFYGDKRGNFILVKKGRHWYPTEQPAEVYPVTIDVEGDHNQISKHSHLPYTFEVKKTLP</sequence>
<gene>
    <name evidence="2" type="ORF">NEOCIP111885_03134</name>
</gene>
<accession>A0A9C7LBF5</accession>
<dbReference type="SUPFAM" id="SSF54593">
    <property type="entry name" value="Glyoxalase/Bleomycin resistance protein/Dihydroxybiphenyl dioxygenase"/>
    <property type="match status" value="1"/>
</dbReference>